<organism evidence="2 3">
    <name type="scientific">Candidozyma haemuli</name>
    <dbReference type="NCBI Taxonomy" id="45357"/>
    <lineage>
        <taxon>Eukaryota</taxon>
        <taxon>Fungi</taxon>
        <taxon>Dikarya</taxon>
        <taxon>Ascomycota</taxon>
        <taxon>Saccharomycotina</taxon>
        <taxon>Pichiomycetes</taxon>
        <taxon>Metschnikowiaceae</taxon>
        <taxon>Candidozyma</taxon>
    </lineage>
</organism>
<dbReference type="GeneID" id="37005788"/>
<dbReference type="RefSeq" id="XP_025342415.1">
    <property type="nucleotide sequence ID" value="XM_025484200.1"/>
</dbReference>
<name>A0A2V1AUH8_9ASCO</name>
<dbReference type="OrthoDB" id="10531752at2759"/>
<dbReference type="InterPro" id="IPR036047">
    <property type="entry name" value="F-box-like_dom_sf"/>
</dbReference>
<accession>A0A2V1AUH8</accession>
<gene>
    <name evidence="2" type="ORF">CXQ85_000455</name>
</gene>
<evidence type="ECO:0000313" key="2">
    <source>
        <dbReference type="EMBL" id="PVH21475.1"/>
    </source>
</evidence>
<evidence type="ECO:0000259" key="1">
    <source>
        <dbReference type="PROSITE" id="PS50181"/>
    </source>
</evidence>
<dbReference type="SUPFAM" id="SSF81383">
    <property type="entry name" value="F-box domain"/>
    <property type="match status" value="1"/>
</dbReference>
<dbReference type="PROSITE" id="PS50181">
    <property type="entry name" value="FBOX"/>
    <property type="match status" value="1"/>
</dbReference>
<evidence type="ECO:0000313" key="3">
    <source>
        <dbReference type="Proteomes" id="UP000244309"/>
    </source>
</evidence>
<keyword evidence="3" id="KW-1185">Reference proteome</keyword>
<dbReference type="Proteomes" id="UP000244309">
    <property type="component" value="Unassembled WGS sequence"/>
</dbReference>
<dbReference type="InterPro" id="IPR001810">
    <property type="entry name" value="F-box_dom"/>
</dbReference>
<reference evidence="2 3" key="1">
    <citation type="submission" date="2017-12" db="EMBL/GenBank/DDBJ databases">
        <title>Genome Sequence of a Multidrug-Resistant Candida haemulonii Isolate from a Patient with Chronic Leg Ulcers in Israel.</title>
        <authorList>
            <person name="Chow N.A."/>
            <person name="Gade L."/>
            <person name="Batra D."/>
            <person name="Rowe L.A."/>
            <person name="Ben-Ami R."/>
            <person name="Loparev V.N."/>
            <person name="Litvintseva A.P."/>
        </authorList>
    </citation>
    <scope>NUCLEOTIDE SEQUENCE [LARGE SCALE GENOMIC DNA]</scope>
    <source>
        <strain evidence="2 3">B11899</strain>
    </source>
</reference>
<sequence>MPEHALTFLDLPFEIYLQILTHLHFEDYVALTMVNHQLRSMLDTPMVLAHVYDQFFKPVSTSYGFYPIKISKKVTYSVFRLFSDFTTRNLDLSEESCMNLLKDPDAYSTLAYLLVLNDMHLKYQVNQFDKTRSLDLSGYAFLKKAFQAQNYEIANGFFLWAGNELSEETLYQISRYSSDFFENAHWRGIVHRRINAKLETMNLPPDSSSLTFHDIEEFTGFIKEFCYAVLHQLPRRRIVVERGWSTIAAFYAGLPCGGPNDDLSNTFRLFILKKFLIDRIFRRLNIVIMGESFEINVAVSSKVLFVGPISLVVSESGRSIATMLVEHLRAFGIYRFLGSPERYLLDYQYVANDIRLKSIDNAVNWIAAVPSTFSFEIVKYISAGEVVNTAKFLKNFRIAPKQTKKELAGFELLFKRGQLVSSKFHGIIGVIISDTPSVSKWIKIAGINSGITDRFKIGDFQKIHPSSIAKNSKELRQFLDPQQTVAENLNTEQHIKHKLLTIDYTVCLLQRRVQAYEIQVFISDGSETYDYSRTTK</sequence>
<dbReference type="VEuPathDB" id="FungiDB:CXQ85_000455"/>
<dbReference type="AlphaFoldDB" id="A0A2V1AUH8"/>
<proteinExistence type="predicted"/>
<protein>
    <recommendedName>
        <fullName evidence="1">F-box domain-containing protein</fullName>
    </recommendedName>
</protein>
<dbReference type="Pfam" id="PF00646">
    <property type="entry name" value="F-box"/>
    <property type="match status" value="1"/>
</dbReference>
<comment type="caution">
    <text evidence="2">The sequence shown here is derived from an EMBL/GenBank/DDBJ whole genome shotgun (WGS) entry which is preliminary data.</text>
</comment>
<feature type="domain" description="F-box" evidence="1">
    <location>
        <begin position="5"/>
        <end position="59"/>
    </location>
</feature>
<dbReference type="EMBL" id="PKFO01000005">
    <property type="protein sequence ID" value="PVH21475.1"/>
    <property type="molecule type" value="Genomic_DNA"/>
</dbReference>